<dbReference type="EMBL" id="HE575317">
    <property type="protein sequence ID" value="CCC89998.1"/>
    <property type="molecule type" value="Genomic_DNA"/>
</dbReference>
<evidence type="ECO:0000313" key="1">
    <source>
        <dbReference type="EMBL" id="CCC89998.1"/>
    </source>
</evidence>
<accession>G0UKU3</accession>
<organism evidence="1">
    <name type="scientific">Trypanosoma congolense (strain IL3000)</name>
    <dbReference type="NCBI Taxonomy" id="1068625"/>
    <lineage>
        <taxon>Eukaryota</taxon>
        <taxon>Discoba</taxon>
        <taxon>Euglenozoa</taxon>
        <taxon>Kinetoplastea</taxon>
        <taxon>Metakinetoplastina</taxon>
        <taxon>Trypanosomatida</taxon>
        <taxon>Trypanosomatidae</taxon>
        <taxon>Trypanosoma</taxon>
        <taxon>Nannomonas</taxon>
    </lineage>
</organism>
<protein>
    <submittedName>
        <fullName evidence="1">Uncharacterized protein TCIL3000_4_820</fullName>
    </submittedName>
</protein>
<reference evidence="1" key="1">
    <citation type="journal article" date="2012" name="Proc. Natl. Acad. Sci. U.S.A.">
        <title>Antigenic diversity is generated by distinct evolutionary mechanisms in African trypanosome species.</title>
        <authorList>
            <person name="Jackson A.P."/>
            <person name="Berry A."/>
            <person name="Aslett M."/>
            <person name="Allison H.C."/>
            <person name="Burton P."/>
            <person name="Vavrova-Anderson J."/>
            <person name="Brown R."/>
            <person name="Browne H."/>
            <person name="Corton N."/>
            <person name="Hauser H."/>
            <person name="Gamble J."/>
            <person name="Gilderthorp R."/>
            <person name="Marcello L."/>
            <person name="McQuillan J."/>
            <person name="Otto T.D."/>
            <person name="Quail M.A."/>
            <person name="Sanders M.J."/>
            <person name="van Tonder A."/>
            <person name="Ginger M.L."/>
            <person name="Field M.C."/>
            <person name="Barry J.D."/>
            <person name="Hertz-Fowler C."/>
            <person name="Berriman M."/>
        </authorList>
    </citation>
    <scope>NUCLEOTIDE SEQUENCE</scope>
    <source>
        <strain evidence="1">IL3000</strain>
    </source>
</reference>
<dbReference type="AlphaFoldDB" id="G0UKU3"/>
<proteinExistence type="predicted"/>
<gene>
    <name evidence="1" type="ORF">TCIL3000_4_820</name>
</gene>
<dbReference type="VEuPathDB" id="TriTrypDB:TcIL3000_4_820"/>
<name>G0UKU3_TRYCI</name>
<sequence length="195" mass="21631">MTPNVAAEAVAHWNTRWDSTPFDVYKRERRAAYRVRILGRAPASELEERMRVQKNYPDVDIGPPEETLETDYAQGGLPTESLIPPRTTPVDAVAVLAQTIVERGARDPKVPQVLEELAHYIKQVSTSTDSKLSSPQCATLLTACKIMFSVWGADGAAATFVPRFFKNICQTEQSLGLSAEQEEQLTSMTKEFSTV</sequence>